<protein>
    <submittedName>
        <fullName evidence="1">Uncharacterized protein</fullName>
    </submittedName>
</protein>
<gene>
    <name evidence="1" type="ORF">Prudu_013896</name>
</gene>
<evidence type="ECO:0000313" key="1">
    <source>
        <dbReference type="EMBL" id="BBH03120.1"/>
    </source>
</evidence>
<name>A0A4Y1RFT2_PRUDU</name>
<reference evidence="1" key="1">
    <citation type="journal article" date="2019" name="Science">
        <title>Mutation of a bHLH transcription factor allowed almond domestication.</title>
        <authorList>
            <person name="Sanchez-Perez R."/>
            <person name="Pavan S."/>
            <person name="Mazzeo R."/>
            <person name="Moldovan C."/>
            <person name="Aiese Cigliano R."/>
            <person name="Del Cueto J."/>
            <person name="Ricciardi F."/>
            <person name="Lotti C."/>
            <person name="Ricciardi L."/>
            <person name="Dicenta F."/>
            <person name="Lopez-Marques R.L."/>
            <person name="Lindberg Moller B."/>
        </authorList>
    </citation>
    <scope>NUCLEOTIDE SEQUENCE</scope>
</reference>
<dbReference type="EMBL" id="AP019301">
    <property type="protein sequence ID" value="BBH03120.1"/>
    <property type="molecule type" value="Genomic_DNA"/>
</dbReference>
<proteinExistence type="predicted"/>
<dbReference type="AlphaFoldDB" id="A0A4Y1RFT2"/>
<sequence length="100" mass="10858">MRAISTATPQRGGGGENDVVSEHHIEELPCALTGLLDVSWEGNEAVVLRIRQFGAMKIRVEMLFIGCHIVASALCASTFNFDPFSCINDKSLVCQFQGDS</sequence>
<accession>A0A4Y1RFT2</accession>
<organism evidence="1">
    <name type="scientific">Prunus dulcis</name>
    <name type="common">Almond</name>
    <name type="synonym">Amygdalus dulcis</name>
    <dbReference type="NCBI Taxonomy" id="3755"/>
    <lineage>
        <taxon>Eukaryota</taxon>
        <taxon>Viridiplantae</taxon>
        <taxon>Streptophyta</taxon>
        <taxon>Embryophyta</taxon>
        <taxon>Tracheophyta</taxon>
        <taxon>Spermatophyta</taxon>
        <taxon>Magnoliopsida</taxon>
        <taxon>eudicotyledons</taxon>
        <taxon>Gunneridae</taxon>
        <taxon>Pentapetalae</taxon>
        <taxon>rosids</taxon>
        <taxon>fabids</taxon>
        <taxon>Rosales</taxon>
        <taxon>Rosaceae</taxon>
        <taxon>Amygdaloideae</taxon>
        <taxon>Amygdaleae</taxon>
        <taxon>Prunus</taxon>
    </lineage>
</organism>